<feature type="transmembrane region" description="Helical" evidence="2">
    <location>
        <begin position="133"/>
        <end position="155"/>
    </location>
</feature>
<keyword evidence="2" id="KW-1133">Transmembrane helix</keyword>
<keyword evidence="1" id="KW-0175">Coiled coil</keyword>
<sequence length="186" mass="20828">MATTQDNTAALNRGKVPELYNTINTYRSTDELQKANTLLENIESVKDTVQLQTAQFQDSLILGDQFFGSSANSTALNEVAQRSNDLKARKAQMEETLQKSRGAAERLDRDFIDVKETLPETLSTRIIHMLDDYTLVVLMISFFFMVLSLVFIYAATQGYTLISILKGSGYGLLLSVFMFVFASIIL</sequence>
<name>A0A6C0DFN0_9ZZZZ</name>
<dbReference type="AlphaFoldDB" id="A0A6C0DFN0"/>
<proteinExistence type="predicted"/>
<evidence type="ECO:0000256" key="1">
    <source>
        <dbReference type="SAM" id="Coils"/>
    </source>
</evidence>
<evidence type="ECO:0000256" key="2">
    <source>
        <dbReference type="SAM" id="Phobius"/>
    </source>
</evidence>
<keyword evidence="2" id="KW-0812">Transmembrane</keyword>
<evidence type="ECO:0000313" key="3">
    <source>
        <dbReference type="EMBL" id="QHT15766.1"/>
    </source>
</evidence>
<dbReference type="EMBL" id="MN739613">
    <property type="protein sequence ID" value="QHT15766.1"/>
    <property type="molecule type" value="Genomic_DNA"/>
</dbReference>
<protein>
    <submittedName>
        <fullName evidence="3">Uncharacterized protein</fullName>
    </submittedName>
</protein>
<feature type="transmembrane region" description="Helical" evidence="2">
    <location>
        <begin position="167"/>
        <end position="185"/>
    </location>
</feature>
<feature type="coiled-coil region" evidence="1">
    <location>
        <begin position="76"/>
        <end position="110"/>
    </location>
</feature>
<reference evidence="3" key="1">
    <citation type="journal article" date="2020" name="Nature">
        <title>Giant virus diversity and host interactions through global metagenomics.</title>
        <authorList>
            <person name="Schulz F."/>
            <person name="Roux S."/>
            <person name="Paez-Espino D."/>
            <person name="Jungbluth S."/>
            <person name="Walsh D.A."/>
            <person name="Denef V.J."/>
            <person name="McMahon K.D."/>
            <person name="Konstantinidis K.T."/>
            <person name="Eloe-Fadrosh E.A."/>
            <person name="Kyrpides N.C."/>
            <person name="Woyke T."/>
        </authorList>
    </citation>
    <scope>NUCLEOTIDE SEQUENCE</scope>
    <source>
        <strain evidence="3">GVMAG-M-3300023174-176</strain>
    </source>
</reference>
<accession>A0A6C0DFN0</accession>
<keyword evidence="2" id="KW-0472">Membrane</keyword>
<organism evidence="3">
    <name type="scientific">viral metagenome</name>
    <dbReference type="NCBI Taxonomy" id="1070528"/>
    <lineage>
        <taxon>unclassified sequences</taxon>
        <taxon>metagenomes</taxon>
        <taxon>organismal metagenomes</taxon>
    </lineage>
</organism>